<evidence type="ECO:0000313" key="2">
    <source>
        <dbReference type="Proteomes" id="UP000320722"/>
    </source>
</evidence>
<accession>A0A517W5J1</accession>
<name>A0A517W5J1_9PLAN</name>
<dbReference type="AlphaFoldDB" id="A0A517W5J1"/>
<evidence type="ECO:0000313" key="1">
    <source>
        <dbReference type="EMBL" id="QDU00522.1"/>
    </source>
</evidence>
<gene>
    <name evidence="1" type="ORF">V6x_01970</name>
</gene>
<organism evidence="1 2">
    <name type="scientific">Gimesia chilikensis</name>
    <dbReference type="NCBI Taxonomy" id="2605989"/>
    <lineage>
        <taxon>Bacteria</taxon>
        <taxon>Pseudomonadati</taxon>
        <taxon>Planctomycetota</taxon>
        <taxon>Planctomycetia</taxon>
        <taxon>Planctomycetales</taxon>
        <taxon>Planctomycetaceae</taxon>
        <taxon>Gimesia</taxon>
    </lineage>
</organism>
<protein>
    <submittedName>
        <fullName evidence="1">Uncharacterized protein</fullName>
    </submittedName>
</protein>
<sequence length="111" mass="12771">MHLPDPSHPMELTRPQLDLLERLQSALDGQAAQEFTYETEYLGYLPYGQYHWLAAAGQHLPGEILEFSDLEALEKAGYLLRVSEWRNPEDDTHSRITFVLRSDDADVRKSV</sequence>
<reference evidence="1 2" key="1">
    <citation type="submission" date="2019-02" db="EMBL/GenBank/DDBJ databases">
        <title>Deep-cultivation of Planctomycetes and their phenomic and genomic characterization uncovers novel biology.</title>
        <authorList>
            <person name="Wiegand S."/>
            <person name="Jogler M."/>
            <person name="Boedeker C."/>
            <person name="Pinto D."/>
            <person name="Vollmers J."/>
            <person name="Rivas-Marin E."/>
            <person name="Kohn T."/>
            <person name="Peeters S.H."/>
            <person name="Heuer A."/>
            <person name="Rast P."/>
            <person name="Oberbeckmann S."/>
            <person name="Bunk B."/>
            <person name="Jeske O."/>
            <person name="Meyerdierks A."/>
            <person name="Storesund J.E."/>
            <person name="Kallscheuer N."/>
            <person name="Luecker S."/>
            <person name="Lage O.M."/>
            <person name="Pohl T."/>
            <person name="Merkel B.J."/>
            <person name="Hornburger P."/>
            <person name="Mueller R.-W."/>
            <person name="Bruemmer F."/>
            <person name="Labrenz M."/>
            <person name="Spormann A.M."/>
            <person name="Op den Camp H."/>
            <person name="Overmann J."/>
            <person name="Amann R."/>
            <person name="Jetten M.S.M."/>
            <person name="Mascher T."/>
            <person name="Medema M.H."/>
            <person name="Devos D.P."/>
            <person name="Kaster A.-K."/>
            <person name="Ovreas L."/>
            <person name="Rohde M."/>
            <person name="Galperin M.Y."/>
            <person name="Jogler C."/>
        </authorList>
    </citation>
    <scope>NUCLEOTIDE SEQUENCE [LARGE SCALE GENOMIC DNA]</scope>
    <source>
        <strain evidence="1 2">V6</strain>
    </source>
</reference>
<dbReference type="Proteomes" id="UP000320722">
    <property type="component" value="Chromosome"/>
</dbReference>
<proteinExistence type="predicted"/>
<dbReference type="EMBL" id="CP036347">
    <property type="protein sequence ID" value="QDU00522.1"/>
    <property type="molecule type" value="Genomic_DNA"/>
</dbReference>